<gene>
    <name evidence="2" type="ORF">ACH49W_13610</name>
</gene>
<accession>A0ABW7X007</accession>
<dbReference type="InterPro" id="IPR005325">
    <property type="entry name" value="DUF308_memb"/>
</dbReference>
<dbReference type="Pfam" id="PF03729">
    <property type="entry name" value="DUF308"/>
    <property type="match status" value="2"/>
</dbReference>
<dbReference type="EMBL" id="JBIRYO010000007">
    <property type="protein sequence ID" value="MFI2474406.1"/>
    <property type="molecule type" value="Genomic_DNA"/>
</dbReference>
<feature type="transmembrane region" description="Helical" evidence="1">
    <location>
        <begin position="45"/>
        <end position="65"/>
    </location>
</feature>
<proteinExistence type="predicted"/>
<keyword evidence="1" id="KW-0472">Membrane</keyword>
<dbReference type="PANTHER" id="PTHR34989">
    <property type="entry name" value="PROTEIN HDED"/>
    <property type="match status" value="1"/>
</dbReference>
<organism evidence="2 3">
    <name type="scientific">Nocardia xishanensis</name>
    <dbReference type="NCBI Taxonomy" id="238964"/>
    <lineage>
        <taxon>Bacteria</taxon>
        <taxon>Bacillati</taxon>
        <taxon>Actinomycetota</taxon>
        <taxon>Actinomycetes</taxon>
        <taxon>Mycobacteriales</taxon>
        <taxon>Nocardiaceae</taxon>
        <taxon>Nocardia</taxon>
    </lineage>
</organism>
<evidence type="ECO:0000256" key="1">
    <source>
        <dbReference type="SAM" id="Phobius"/>
    </source>
</evidence>
<keyword evidence="1" id="KW-0812">Transmembrane</keyword>
<feature type="transmembrane region" description="Helical" evidence="1">
    <location>
        <begin position="77"/>
        <end position="95"/>
    </location>
</feature>
<dbReference type="Proteomes" id="UP001611415">
    <property type="component" value="Unassembled WGS sequence"/>
</dbReference>
<feature type="transmembrane region" description="Helical" evidence="1">
    <location>
        <begin position="136"/>
        <end position="154"/>
    </location>
</feature>
<evidence type="ECO:0000313" key="2">
    <source>
        <dbReference type="EMBL" id="MFI2474406.1"/>
    </source>
</evidence>
<dbReference type="RefSeq" id="WP_397092681.1">
    <property type="nucleotide sequence ID" value="NZ_JBIRYO010000007.1"/>
</dbReference>
<keyword evidence="3" id="KW-1185">Reference proteome</keyword>
<name>A0ABW7X007_9NOCA</name>
<keyword evidence="1" id="KW-1133">Transmembrane helix</keyword>
<dbReference type="InterPro" id="IPR052712">
    <property type="entry name" value="Acid_resist_chaperone_HdeD"/>
</dbReference>
<feature type="transmembrane region" description="Helical" evidence="1">
    <location>
        <begin position="160"/>
        <end position="182"/>
    </location>
</feature>
<reference evidence="2 3" key="1">
    <citation type="submission" date="2024-10" db="EMBL/GenBank/DDBJ databases">
        <title>The Natural Products Discovery Center: Release of the First 8490 Sequenced Strains for Exploring Actinobacteria Biosynthetic Diversity.</title>
        <authorList>
            <person name="Kalkreuter E."/>
            <person name="Kautsar S.A."/>
            <person name="Yang D."/>
            <person name="Bader C.D."/>
            <person name="Teijaro C.N."/>
            <person name="Fluegel L."/>
            <person name="Davis C.M."/>
            <person name="Simpson J.R."/>
            <person name="Lauterbach L."/>
            <person name="Steele A.D."/>
            <person name="Gui C."/>
            <person name="Meng S."/>
            <person name="Li G."/>
            <person name="Viehrig K."/>
            <person name="Ye F."/>
            <person name="Su P."/>
            <person name="Kiefer A.F."/>
            <person name="Nichols A."/>
            <person name="Cepeda A.J."/>
            <person name="Yan W."/>
            <person name="Fan B."/>
            <person name="Jiang Y."/>
            <person name="Adhikari A."/>
            <person name="Zheng C.-J."/>
            <person name="Schuster L."/>
            <person name="Cowan T.M."/>
            <person name="Smanski M.J."/>
            <person name="Chevrette M.G."/>
            <person name="De Carvalho L.P.S."/>
            <person name="Shen B."/>
        </authorList>
    </citation>
    <scope>NUCLEOTIDE SEQUENCE [LARGE SCALE GENOMIC DNA]</scope>
    <source>
        <strain evidence="2 3">NPDC019275</strain>
    </source>
</reference>
<dbReference type="PANTHER" id="PTHR34989:SF1">
    <property type="entry name" value="PROTEIN HDED"/>
    <property type="match status" value="1"/>
</dbReference>
<comment type="caution">
    <text evidence="2">The sequence shown here is derived from an EMBL/GenBank/DDBJ whole genome shotgun (WGS) entry which is preliminary data.</text>
</comment>
<feature type="transmembrane region" description="Helical" evidence="1">
    <location>
        <begin position="101"/>
        <end position="124"/>
    </location>
</feature>
<protein>
    <submittedName>
        <fullName evidence="2">HdeD family acid-resistance protein</fullName>
    </submittedName>
</protein>
<evidence type="ECO:0000313" key="3">
    <source>
        <dbReference type="Proteomes" id="UP001611415"/>
    </source>
</evidence>
<feature type="transmembrane region" description="Helical" evidence="1">
    <location>
        <begin position="21"/>
        <end position="39"/>
    </location>
</feature>
<sequence length="194" mass="20580">MTTNSVVEGPAQALMRAAWQTVLVTGVLSVILGVVILAWPDKTLLVAGILFGIYLVVAGVLQLVAAFGATRSTGMRVLYFISGVLSIIIGIFCFRDELASILLLGLWIGIGWLFRGVALLVAAISDPELPGRGWQGFFGVITTIAGIVLIVWPVTSVATLTLVAGIWLIVLGVLEIITSFGVRKDARRFSEAGL</sequence>